<feature type="region of interest" description="Disordered" evidence="1">
    <location>
        <begin position="271"/>
        <end position="295"/>
    </location>
</feature>
<evidence type="ECO:0000313" key="4">
    <source>
        <dbReference type="EMBL" id="GAA5227013.1"/>
    </source>
</evidence>
<dbReference type="RefSeq" id="WP_345467463.1">
    <property type="nucleotide sequence ID" value="NZ_BAABLK010000025.1"/>
</dbReference>
<protein>
    <recommendedName>
        <fullName evidence="3">Excalibur calcium-binding domain-containing protein</fullName>
    </recommendedName>
</protein>
<dbReference type="SMART" id="SM00894">
    <property type="entry name" value="Excalibur"/>
    <property type="match status" value="1"/>
</dbReference>
<evidence type="ECO:0000256" key="1">
    <source>
        <dbReference type="SAM" id="MobiDB-lite"/>
    </source>
</evidence>
<proteinExistence type="predicted"/>
<dbReference type="InterPro" id="IPR008613">
    <property type="entry name" value="Excalibur_Ca-bd_domain"/>
</dbReference>
<feature type="transmembrane region" description="Helical" evidence="2">
    <location>
        <begin position="42"/>
        <end position="59"/>
    </location>
</feature>
<keyword evidence="5" id="KW-1185">Reference proteome</keyword>
<reference evidence="5" key="1">
    <citation type="journal article" date="2019" name="Int. J. Syst. Evol. Microbiol.">
        <title>The Global Catalogue of Microorganisms (GCM) 10K type strain sequencing project: providing services to taxonomists for standard genome sequencing and annotation.</title>
        <authorList>
            <consortium name="The Broad Institute Genomics Platform"/>
            <consortium name="The Broad Institute Genome Sequencing Center for Infectious Disease"/>
            <person name="Wu L."/>
            <person name="Ma J."/>
        </authorList>
    </citation>
    <scope>NUCLEOTIDE SEQUENCE [LARGE SCALE GENOMIC DNA]</scope>
    <source>
        <strain evidence="5">JCM 18952</strain>
    </source>
</reference>
<evidence type="ECO:0000256" key="2">
    <source>
        <dbReference type="SAM" id="Phobius"/>
    </source>
</evidence>
<keyword evidence="2" id="KW-1133">Transmembrane helix</keyword>
<feature type="transmembrane region" description="Helical" evidence="2">
    <location>
        <begin position="20"/>
        <end position="36"/>
    </location>
</feature>
<feature type="domain" description="Excalibur calcium-binding" evidence="3">
    <location>
        <begin position="259"/>
        <end position="295"/>
    </location>
</feature>
<accession>A0ABP9TLC2</accession>
<feature type="region of interest" description="Disordered" evidence="1">
    <location>
        <begin position="162"/>
        <end position="259"/>
    </location>
</feature>
<feature type="transmembrane region" description="Helical" evidence="2">
    <location>
        <begin position="71"/>
        <end position="91"/>
    </location>
</feature>
<evidence type="ECO:0000259" key="3">
    <source>
        <dbReference type="SMART" id="SM00894"/>
    </source>
</evidence>
<dbReference type="EMBL" id="BAABLK010000025">
    <property type="protein sequence ID" value="GAA5227013.1"/>
    <property type="molecule type" value="Genomic_DNA"/>
</dbReference>
<dbReference type="Proteomes" id="UP001501257">
    <property type="component" value="Unassembled WGS sequence"/>
</dbReference>
<feature type="compositionally biased region" description="Basic and acidic residues" evidence="1">
    <location>
        <begin position="162"/>
        <end position="219"/>
    </location>
</feature>
<comment type="caution">
    <text evidence="4">The sequence shown here is derived from an EMBL/GenBank/DDBJ whole genome shotgun (WGS) entry which is preliminary data.</text>
</comment>
<gene>
    <name evidence="4" type="ORF">GCM10025778_15460</name>
</gene>
<sequence>MSTNWVQNPLPRRRRGPKFWLFWALAAVLVIILLIVAPMLVFLLSIIAFIIGLVALVRGRMKWARIPHRAGAGALTGAAGVLFIVSTLVFGSSLPEPTATPGVAAEAESAAPTETPDLASFLGQSCDADHLVMTQGTQNNYCDQDNSGALVWVDQATHQKTEETAKATAEKKAADQAKASEEAAEKKAADAQAKQDADAKAKQDAAKKSAAEAKAKQQAEAKPTPKPIPKAKAPAKPKVVQPAPQKPQPKKKSAPSATYYKNCTAVRAAGADPIYRGDPGYSSKLDRDGDGVACE</sequence>
<feature type="compositionally biased region" description="Low complexity" evidence="1">
    <location>
        <begin position="230"/>
        <end position="243"/>
    </location>
</feature>
<evidence type="ECO:0000313" key="5">
    <source>
        <dbReference type="Proteomes" id="UP001501257"/>
    </source>
</evidence>
<organism evidence="4 5">
    <name type="scientific">Paeniglutamicibacter antarcticus</name>
    <dbReference type="NCBI Taxonomy" id="494023"/>
    <lineage>
        <taxon>Bacteria</taxon>
        <taxon>Bacillati</taxon>
        <taxon>Actinomycetota</taxon>
        <taxon>Actinomycetes</taxon>
        <taxon>Micrococcales</taxon>
        <taxon>Micrococcaceae</taxon>
        <taxon>Paeniglutamicibacter</taxon>
    </lineage>
</organism>
<keyword evidence="2" id="KW-0812">Transmembrane</keyword>
<dbReference type="Pfam" id="PF05901">
    <property type="entry name" value="Excalibur"/>
    <property type="match status" value="1"/>
</dbReference>
<name>A0ABP9TLC2_9MICC</name>
<feature type="compositionally biased region" description="Basic and acidic residues" evidence="1">
    <location>
        <begin position="284"/>
        <end position="295"/>
    </location>
</feature>
<keyword evidence="2" id="KW-0472">Membrane</keyword>